<name>A0A4P7CXL4_9BURK</name>
<dbReference type="Proteomes" id="UP000295727">
    <property type="component" value="Chromosome 2"/>
</dbReference>
<dbReference type="RefSeq" id="WP_134750845.1">
    <property type="nucleotide sequence ID" value="NZ_CP038149.1"/>
</dbReference>
<evidence type="ECO:0000313" key="4">
    <source>
        <dbReference type="Proteomes" id="UP000295727"/>
    </source>
</evidence>
<dbReference type="AlphaFoldDB" id="A0A4P7CXL4"/>
<protein>
    <submittedName>
        <fullName evidence="3">Alpha/beta hydrolase</fullName>
    </submittedName>
</protein>
<dbReference type="OrthoDB" id="9794445at2"/>
<dbReference type="GO" id="GO:0016787">
    <property type="term" value="F:hydrolase activity"/>
    <property type="evidence" value="ECO:0007669"/>
    <property type="project" value="UniProtKB-KW"/>
</dbReference>
<keyword evidence="1 3" id="KW-0378">Hydrolase</keyword>
<feature type="domain" description="Alpha/beta hydrolase fold-3" evidence="2">
    <location>
        <begin position="77"/>
        <end position="283"/>
    </location>
</feature>
<dbReference type="Gene3D" id="3.40.50.1820">
    <property type="entry name" value="alpha/beta hydrolase"/>
    <property type="match status" value="1"/>
</dbReference>
<dbReference type="PANTHER" id="PTHR48081">
    <property type="entry name" value="AB HYDROLASE SUPERFAMILY PROTEIN C4A8.06C"/>
    <property type="match status" value="1"/>
</dbReference>
<dbReference type="InterPro" id="IPR029058">
    <property type="entry name" value="AB_hydrolase_fold"/>
</dbReference>
<dbReference type="InterPro" id="IPR013094">
    <property type="entry name" value="AB_hydrolase_3"/>
</dbReference>
<keyword evidence="4" id="KW-1185">Reference proteome</keyword>
<dbReference type="InterPro" id="IPR050300">
    <property type="entry name" value="GDXG_lipolytic_enzyme"/>
</dbReference>
<dbReference type="EMBL" id="CP038149">
    <property type="protein sequence ID" value="QBQ98753.1"/>
    <property type="molecule type" value="Genomic_DNA"/>
</dbReference>
<proteinExistence type="predicted"/>
<organism evidence="3 4">
    <name type="scientific">Paraburkholderia pallida</name>
    <dbReference type="NCBI Taxonomy" id="2547399"/>
    <lineage>
        <taxon>Bacteria</taxon>
        <taxon>Pseudomonadati</taxon>
        <taxon>Pseudomonadota</taxon>
        <taxon>Betaproteobacteria</taxon>
        <taxon>Burkholderiales</taxon>
        <taxon>Burkholderiaceae</taxon>
        <taxon>Paraburkholderia</taxon>
    </lineage>
</organism>
<evidence type="ECO:0000256" key="1">
    <source>
        <dbReference type="ARBA" id="ARBA00022801"/>
    </source>
</evidence>
<accession>A0A4P7CXL4</accession>
<dbReference type="PANTHER" id="PTHR48081:SF8">
    <property type="entry name" value="ALPHA_BETA HYDROLASE FOLD-3 DOMAIN-CONTAINING PROTEIN-RELATED"/>
    <property type="match status" value="1"/>
</dbReference>
<dbReference type="Pfam" id="PF07859">
    <property type="entry name" value="Abhydrolase_3"/>
    <property type="match status" value="1"/>
</dbReference>
<evidence type="ECO:0000259" key="2">
    <source>
        <dbReference type="Pfam" id="PF07859"/>
    </source>
</evidence>
<dbReference type="KEGG" id="ppai:E1956_15870"/>
<evidence type="ECO:0000313" key="3">
    <source>
        <dbReference type="EMBL" id="QBQ98753.1"/>
    </source>
</evidence>
<gene>
    <name evidence="3" type="ORF">E1956_15870</name>
</gene>
<reference evidence="3 4" key="1">
    <citation type="submission" date="2019-03" db="EMBL/GenBank/DDBJ databases">
        <title>Paraburkholderia sp. 7MH5, isolated from subtropical forest soil.</title>
        <authorList>
            <person name="Gao Z.-H."/>
            <person name="Qiu L.-H."/>
        </authorList>
    </citation>
    <scope>NUCLEOTIDE SEQUENCE [LARGE SCALE GENOMIC DNA]</scope>
    <source>
        <strain evidence="3 4">7MH5</strain>
    </source>
</reference>
<dbReference type="SUPFAM" id="SSF53474">
    <property type="entry name" value="alpha/beta-Hydrolases"/>
    <property type="match status" value="1"/>
</dbReference>
<sequence length="319" mass="34694">MSLDRESRAFMEKLASSALKPRHLMTPGEARAAFSKITAILAPGPEMREVVPLGIPVENGALRARLYVPNEQPQALLIYFHGGGWVVGGIDEFDPLCREIATGAGVAVALVEYRKAPEHPFPGPVQDAWQATQWLARKRAEWLPADGPLFVGGDSAGGNLAIAVTLLARKTRTVSIDAQLLVYPVTDCLFDRPSYADPDNQLLTNREAMKWYWAHYAPQDTARQSSLASPLREPELDGLPEAIVVTAEHDVLRDEGEAYVERLTGAGVPVDHLRAAGQMHGFLMMIGILPGSRDGLAFVCGRLRALAARSRSGVRTQAE</sequence>